<keyword evidence="6" id="KW-1185">Reference proteome</keyword>
<protein>
    <submittedName>
        <fullName evidence="5">HU family DNA-binding protein</fullName>
    </submittedName>
</protein>
<evidence type="ECO:0000256" key="4">
    <source>
        <dbReference type="RuleBase" id="RU003939"/>
    </source>
</evidence>
<dbReference type="InterPro" id="IPR010992">
    <property type="entry name" value="IHF-like_DNA-bd_dom_sf"/>
</dbReference>
<dbReference type="Proteomes" id="UP001139516">
    <property type="component" value="Unassembled WGS sequence"/>
</dbReference>
<evidence type="ECO:0000256" key="1">
    <source>
        <dbReference type="ARBA" id="ARBA00010529"/>
    </source>
</evidence>
<dbReference type="Gene3D" id="4.10.520.10">
    <property type="entry name" value="IHF-like DNA-binding proteins"/>
    <property type="match status" value="1"/>
</dbReference>
<name>A0A9X2BRP7_9PROT</name>
<evidence type="ECO:0000256" key="3">
    <source>
        <dbReference type="ARBA" id="ARBA00023125"/>
    </source>
</evidence>
<dbReference type="GO" id="GO:0030527">
    <property type="term" value="F:structural constituent of chromatin"/>
    <property type="evidence" value="ECO:0007669"/>
    <property type="project" value="InterPro"/>
</dbReference>
<keyword evidence="2" id="KW-0226">DNA condensation</keyword>
<dbReference type="SUPFAM" id="SSF47729">
    <property type="entry name" value="IHF-like DNA-binding proteins"/>
    <property type="match status" value="1"/>
</dbReference>
<accession>A0A9X2BRP7</accession>
<dbReference type="CDD" id="cd13831">
    <property type="entry name" value="HU"/>
    <property type="match status" value="1"/>
</dbReference>
<evidence type="ECO:0000256" key="2">
    <source>
        <dbReference type="ARBA" id="ARBA00023067"/>
    </source>
</evidence>
<dbReference type="PRINTS" id="PR01727">
    <property type="entry name" value="DNABINDINGHU"/>
</dbReference>
<dbReference type="PANTHER" id="PTHR33175">
    <property type="entry name" value="DNA-BINDING PROTEIN HU"/>
    <property type="match status" value="1"/>
</dbReference>
<gene>
    <name evidence="5" type="ORF">M0638_00215</name>
</gene>
<dbReference type="AlphaFoldDB" id="A0A9X2BRP7"/>
<dbReference type="InterPro" id="IPR000119">
    <property type="entry name" value="Hist_DNA-bd"/>
</dbReference>
<dbReference type="GO" id="GO:0003677">
    <property type="term" value="F:DNA binding"/>
    <property type="evidence" value="ECO:0007669"/>
    <property type="project" value="UniProtKB-KW"/>
</dbReference>
<dbReference type="GO" id="GO:0030261">
    <property type="term" value="P:chromosome condensation"/>
    <property type="evidence" value="ECO:0007669"/>
    <property type="project" value="UniProtKB-KW"/>
</dbReference>
<dbReference type="RefSeq" id="WP_248664927.1">
    <property type="nucleotide sequence ID" value="NZ_JALPRX010000001.1"/>
</dbReference>
<sequence length="90" mass="9623">MNKQDLIATVAEAGTLPRVKAAEIVDAIFEAIETALKDRQEVRLAGFGTFTRSSRKAGVGRNPRTGAQIAIPASNSVRFKPGKSLRDAVN</sequence>
<dbReference type="PANTHER" id="PTHR33175:SF3">
    <property type="entry name" value="DNA-BINDING PROTEIN HU-BETA"/>
    <property type="match status" value="1"/>
</dbReference>
<evidence type="ECO:0000313" key="5">
    <source>
        <dbReference type="EMBL" id="MCK8782803.1"/>
    </source>
</evidence>
<comment type="caution">
    <text evidence="5">The sequence shown here is derived from an EMBL/GenBank/DDBJ whole genome shotgun (WGS) entry which is preliminary data.</text>
</comment>
<organism evidence="5 6">
    <name type="scientific">Roseomonas acroporae</name>
    <dbReference type="NCBI Taxonomy" id="2937791"/>
    <lineage>
        <taxon>Bacteria</taxon>
        <taxon>Pseudomonadati</taxon>
        <taxon>Pseudomonadota</taxon>
        <taxon>Alphaproteobacteria</taxon>
        <taxon>Acetobacterales</taxon>
        <taxon>Roseomonadaceae</taxon>
        <taxon>Roseomonas</taxon>
    </lineage>
</organism>
<reference evidence="5" key="1">
    <citation type="submission" date="2022-04" db="EMBL/GenBank/DDBJ databases">
        <title>Roseomonas acroporae sp. nov., isolated from coral Acropora digitifera.</title>
        <authorList>
            <person name="Sun H."/>
        </authorList>
    </citation>
    <scope>NUCLEOTIDE SEQUENCE</scope>
    <source>
        <strain evidence="5">NAR14</strain>
    </source>
</reference>
<dbReference type="EMBL" id="JALPRX010000001">
    <property type="protein sequence ID" value="MCK8782803.1"/>
    <property type="molecule type" value="Genomic_DNA"/>
</dbReference>
<dbReference type="SMART" id="SM00411">
    <property type="entry name" value="BHL"/>
    <property type="match status" value="1"/>
</dbReference>
<proteinExistence type="inferred from homology"/>
<comment type="similarity">
    <text evidence="1 4">Belongs to the bacterial histone-like protein family.</text>
</comment>
<evidence type="ECO:0000313" key="6">
    <source>
        <dbReference type="Proteomes" id="UP001139516"/>
    </source>
</evidence>
<keyword evidence="3 5" id="KW-0238">DNA-binding</keyword>
<dbReference type="Pfam" id="PF00216">
    <property type="entry name" value="Bac_DNA_binding"/>
    <property type="match status" value="1"/>
</dbReference>